<feature type="region of interest" description="Disordered" evidence="1">
    <location>
        <begin position="764"/>
        <end position="784"/>
    </location>
</feature>
<dbReference type="InterPro" id="IPR039279">
    <property type="entry name" value="QRT3-like"/>
</dbReference>
<dbReference type="Pfam" id="PF12708">
    <property type="entry name" value="Pect-lyase_RHGA_epim"/>
    <property type="match status" value="2"/>
</dbReference>
<accession>A0ABT6TD61</accession>
<dbReference type="RefSeq" id="WP_282906828.1">
    <property type="nucleotide sequence ID" value="NZ_JAGRPV010000001.1"/>
</dbReference>
<dbReference type="InterPro" id="IPR024535">
    <property type="entry name" value="RHGA/B-epi-like_pectate_lyase"/>
</dbReference>
<dbReference type="PANTHER" id="PTHR33928:SF2">
    <property type="entry name" value="PECTATE LYASE SUPERFAMILY PROTEIN DOMAIN-CONTAINING PROTEIN-RELATED"/>
    <property type="match status" value="1"/>
</dbReference>
<protein>
    <submittedName>
        <fullName evidence="4">CBM35 domain-containing protein</fullName>
    </submittedName>
</protein>
<feature type="chain" id="PRO_5046469493" evidence="2">
    <location>
        <begin position="37"/>
        <end position="1116"/>
    </location>
</feature>
<dbReference type="InterPro" id="IPR008979">
    <property type="entry name" value="Galactose-bd-like_sf"/>
</dbReference>
<dbReference type="InterPro" id="IPR012334">
    <property type="entry name" value="Pectin_lyas_fold"/>
</dbReference>
<dbReference type="InterPro" id="IPR005084">
    <property type="entry name" value="CBM6"/>
</dbReference>
<evidence type="ECO:0000259" key="3">
    <source>
        <dbReference type="PROSITE" id="PS51175"/>
    </source>
</evidence>
<dbReference type="Gene3D" id="2.160.20.10">
    <property type="entry name" value="Single-stranded right-handed beta-helix, Pectin lyase-like"/>
    <property type="match status" value="2"/>
</dbReference>
<evidence type="ECO:0000313" key="4">
    <source>
        <dbReference type="EMBL" id="MDI4643782.1"/>
    </source>
</evidence>
<name>A0ABT6TD61_9BACL</name>
<evidence type="ECO:0000313" key="5">
    <source>
        <dbReference type="Proteomes" id="UP001161691"/>
    </source>
</evidence>
<sequence>MGKIRSGWKKYAWSAALSLGLGAFWFAAGPSGSAYAAGDVTYQAENGVIGGTASVTADSNASAGYKVGNLNDVGSYVQLNNVSVANAGTYTITIRYSNGYPDTRTKSLYVNGVDVATVSFPATGNWNIYATVTASVSLNEGSNTIKIQRDSADSPASDIDSIYVPGATSAWTIVNNYGPYYYINYYSPGGTIVYDGGATGYYNNDVQFSETTNDAIEFTFHGTGVRWIGAKNNNHGKANVSIDGGVPISVDTYGPVWEKQLILYEQRGLPEGVHTLRVAVSGTKNAASTGNAIDWDAFETIQSGTKYEAESGTVGGGAATVADTYASGGSKVGTLNSDGAYVQFGSVNTPSTTGAGYYDVTIRYSNGYPDTRTKSLYVNGTKVMGVAFPATGNWNIYKEAKVAVHLNAGSNTIKIQKDSADAGGTDIDRIYVATTPRKTKVVTPTYATEDVVISDFDVTDYGADKTGAADATAAVQKALDDCFVMGGGTVWMPSGTYKISSTLKVYSFCSIRGDWRDPDSGTGSYGTVISANVSSDIGELIRLQGTNAGVVGLTFYYPNQNHSNPIVPINLGYVIRADQDAASVHNVTFLNAYKGILVGAVHGFDTFENIKGTALNVGLELRETAAVDSTQKITFSNAYWANAGSTYNAPAKSVIDTYTRANGTAFLFSDNDAAQHYKLKASDYKYGIRDVDGPRDGSWASNFALLDLQNTDYALKMESGFRKNAVLGSTLSGSVNSINFSRINTYAELFASNNTLTGATTGTGLTVTSPTPPPPAAYTEGTPSKTTSTTLYDVTKAPYYAPYVKASRGNLPTVDATSAIQAALNAAGTAGGGIVYLPPGWYKVSTHLTVPANVELRGASSTAIEARATGEGTALLAYEGEGTATPTTDTAFITLNGNKSGLRGLRVFYPNNPMNTSTNIKKFPYTVRINNADDVYVVNVEFENGSYGLDITNGSDRHFVKRLFGFCAENFVRVGTSTEGWIEQMHDLNPTSMDGEAERYGIAGFFNNWAGTDNFSAIRDSYMWLHTQWIIVNGASNEHLLNIGGCGVKNGVVVNSGTVEIWNLVTDQLSRDDYAVVAASGSSVKVMNSAVVFGQNTTGAGIAASYNPTRHLEGQP</sequence>
<dbReference type="Proteomes" id="UP001161691">
    <property type="component" value="Unassembled WGS sequence"/>
</dbReference>
<dbReference type="SUPFAM" id="SSF49785">
    <property type="entry name" value="Galactose-binding domain-like"/>
    <property type="match status" value="2"/>
</dbReference>
<dbReference type="InterPro" id="IPR011050">
    <property type="entry name" value="Pectin_lyase_fold/virulence"/>
</dbReference>
<keyword evidence="5" id="KW-1185">Reference proteome</keyword>
<gene>
    <name evidence="4" type="ORF">KB449_02370</name>
</gene>
<comment type="caution">
    <text evidence="4">The sequence shown here is derived from an EMBL/GenBank/DDBJ whole genome shotgun (WGS) entry which is preliminary data.</text>
</comment>
<feature type="domain" description="CBM6" evidence="3">
    <location>
        <begin position="305"/>
        <end position="433"/>
    </location>
</feature>
<feature type="domain" description="CBM6" evidence="3">
    <location>
        <begin position="40"/>
        <end position="165"/>
    </location>
</feature>
<dbReference type="EMBL" id="JAGRPV010000001">
    <property type="protein sequence ID" value="MDI4643782.1"/>
    <property type="molecule type" value="Genomic_DNA"/>
</dbReference>
<dbReference type="PROSITE" id="PS51175">
    <property type="entry name" value="CBM6"/>
    <property type="match status" value="2"/>
</dbReference>
<evidence type="ECO:0000256" key="1">
    <source>
        <dbReference type="SAM" id="MobiDB-lite"/>
    </source>
</evidence>
<dbReference type="Gene3D" id="2.60.120.260">
    <property type="entry name" value="Galactose-binding domain-like"/>
    <property type="match status" value="3"/>
</dbReference>
<evidence type="ECO:0000256" key="2">
    <source>
        <dbReference type="SAM" id="SignalP"/>
    </source>
</evidence>
<feature type="signal peptide" evidence="2">
    <location>
        <begin position="1"/>
        <end position="36"/>
    </location>
</feature>
<dbReference type="SUPFAM" id="SSF51126">
    <property type="entry name" value="Pectin lyase-like"/>
    <property type="match status" value="2"/>
</dbReference>
<proteinExistence type="predicted"/>
<dbReference type="Pfam" id="PF16990">
    <property type="entry name" value="CBM_35"/>
    <property type="match status" value="2"/>
</dbReference>
<keyword evidence="2" id="KW-0732">Signal</keyword>
<dbReference type="PANTHER" id="PTHR33928">
    <property type="entry name" value="POLYGALACTURONASE QRT3"/>
    <property type="match status" value="1"/>
</dbReference>
<reference evidence="4" key="1">
    <citation type="submission" date="2023-04" db="EMBL/GenBank/DDBJ databases">
        <title>Comparative genomic analysis of Cohnella hashimotonis sp. nov., isolated from the International Space Station.</title>
        <authorList>
            <person name="Venkateswaran K."/>
            <person name="Simpson A."/>
        </authorList>
    </citation>
    <scope>NUCLEOTIDE SEQUENCE</scope>
    <source>
        <strain evidence="4">F6_2S_P_1</strain>
    </source>
</reference>
<organism evidence="4 5">
    <name type="scientific">Cohnella hashimotonis</name>
    <dbReference type="NCBI Taxonomy" id="2826895"/>
    <lineage>
        <taxon>Bacteria</taxon>
        <taxon>Bacillati</taxon>
        <taxon>Bacillota</taxon>
        <taxon>Bacilli</taxon>
        <taxon>Bacillales</taxon>
        <taxon>Paenibacillaceae</taxon>
        <taxon>Cohnella</taxon>
    </lineage>
</organism>